<dbReference type="OrthoDB" id="5955962at2"/>
<evidence type="ECO:0000313" key="4">
    <source>
        <dbReference type="Proteomes" id="UP000052052"/>
    </source>
</evidence>
<sequence>MRQIFTSQRIETVEGVARLLTDAGIEVHISNGRSYQSKRNSQFSFTDPVPAGLQPGLWVRHAEDQPRAREILREAGLLESTRPGAGASLTFRPPQDEAPTRRNWAWWIRGLLLIIIAAAAYMTFTRHRGVPSSPAESPASQPAPAEPASEDESVRVQVKPASG</sequence>
<reference evidence="3 4" key="1">
    <citation type="submission" date="2015-05" db="EMBL/GenBank/DDBJ databases">
        <title>Genome sequencing and analysis of members of genus Stenotrophomonas.</title>
        <authorList>
            <person name="Patil P.P."/>
            <person name="Midha S."/>
            <person name="Patil P.B."/>
        </authorList>
    </citation>
    <scope>NUCLEOTIDE SEQUENCE [LARGE SCALE GENOMIC DNA]</scope>
    <source>
        <strain evidence="3 4">DSM 21858</strain>
    </source>
</reference>
<feature type="region of interest" description="Disordered" evidence="1">
    <location>
        <begin position="128"/>
        <end position="163"/>
    </location>
</feature>
<feature type="compositionally biased region" description="Low complexity" evidence="1">
    <location>
        <begin position="131"/>
        <end position="147"/>
    </location>
</feature>
<gene>
    <name evidence="3" type="ORF">ABB29_08425</name>
</gene>
<dbReference type="RefSeq" id="WP_057658188.1">
    <property type="nucleotide sequence ID" value="NZ_LDJL01000008.1"/>
</dbReference>
<evidence type="ECO:0000256" key="2">
    <source>
        <dbReference type="SAM" id="Phobius"/>
    </source>
</evidence>
<proteinExistence type="predicted"/>
<keyword evidence="2" id="KW-0472">Membrane</keyword>
<dbReference type="PATRIC" id="fig|344882.3.peg.3039"/>
<evidence type="ECO:0000313" key="3">
    <source>
        <dbReference type="EMBL" id="KRG69811.1"/>
    </source>
</evidence>
<protein>
    <submittedName>
        <fullName evidence="3">Pathogenicity-like protein</fullName>
    </submittedName>
</protein>
<keyword evidence="2" id="KW-1133">Transmembrane helix</keyword>
<accession>A0A0R0CWT2</accession>
<comment type="caution">
    <text evidence="3">The sequence shown here is derived from an EMBL/GenBank/DDBJ whole genome shotgun (WGS) entry which is preliminary data.</text>
</comment>
<evidence type="ECO:0000256" key="1">
    <source>
        <dbReference type="SAM" id="MobiDB-lite"/>
    </source>
</evidence>
<organism evidence="3 4">
    <name type="scientific">Pseudoxanthomonas dokdonensis</name>
    <dbReference type="NCBI Taxonomy" id="344882"/>
    <lineage>
        <taxon>Bacteria</taxon>
        <taxon>Pseudomonadati</taxon>
        <taxon>Pseudomonadota</taxon>
        <taxon>Gammaproteobacteria</taxon>
        <taxon>Lysobacterales</taxon>
        <taxon>Lysobacteraceae</taxon>
        <taxon>Pseudoxanthomonas</taxon>
    </lineage>
</organism>
<keyword evidence="2" id="KW-0812">Transmembrane</keyword>
<dbReference type="STRING" id="344882.ABB29_08425"/>
<dbReference type="AlphaFoldDB" id="A0A0R0CWT2"/>
<dbReference type="Proteomes" id="UP000052052">
    <property type="component" value="Unassembled WGS sequence"/>
</dbReference>
<feature type="transmembrane region" description="Helical" evidence="2">
    <location>
        <begin position="104"/>
        <end position="124"/>
    </location>
</feature>
<name>A0A0R0CWT2_9GAMM</name>
<dbReference type="EMBL" id="LDJL01000008">
    <property type="protein sequence ID" value="KRG69811.1"/>
    <property type="molecule type" value="Genomic_DNA"/>
</dbReference>
<keyword evidence="4" id="KW-1185">Reference proteome</keyword>